<dbReference type="Pfam" id="PF01753">
    <property type="entry name" value="zf-MYND"/>
    <property type="match status" value="1"/>
</dbReference>
<reference evidence="7" key="1">
    <citation type="journal article" date="2014" name="Proc. Natl. Acad. Sci. U.S.A.">
        <title>Extensive sampling of basidiomycete genomes demonstrates inadequacy of the white-rot/brown-rot paradigm for wood decay fungi.</title>
        <authorList>
            <person name="Riley R."/>
            <person name="Salamov A.A."/>
            <person name="Brown D.W."/>
            <person name="Nagy L.G."/>
            <person name="Floudas D."/>
            <person name="Held B.W."/>
            <person name="Levasseur A."/>
            <person name="Lombard V."/>
            <person name="Morin E."/>
            <person name="Otillar R."/>
            <person name="Lindquist E.A."/>
            <person name="Sun H."/>
            <person name="LaButti K.M."/>
            <person name="Schmutz J."/>
            <person name="Jabbour D."/>
            <person name="Luo H."/>
            <person name="Baker S.E."/>
            <person name="Pisabarro A.G."/>
            <person name="Walton J.D."/>
            <person name="Blanchette R.A."/>
            <person name="Henrissat B."/>
            <person name="Martin F."/>
            <person name="Cullen D."/>
            <person name="Hibbett D.S."/>
            <person name="Grigoriev I.V."/>
        </authorList>
    </citation>
    <scope>NUCLEOTIDE SEQUENCE [LARGE SCALE GENOMIC DNA]</scope>
    <source>
        <strain evidence="7">CBS 339.88</strain>
    </source>
</reference>
<gene>
    <name evidence="6" type="ORF">GALMADRAFT_78408</name>
</gene>
<keyword evidence="2 4" id="KW-0863">Zinc-finger</keyword>
<dbReference type="STRING" id="685588.A0A067SP20"/>
<evidence type="ECO:0000313" key="7">
    <source>
        <dbReference type="Proteomes" id="UP000027222"/>
    </source>
</evidence>
<evidence type="ECO:0000256" key="2">
    <source>
        <dbReference type="ARBA" id="ARBA00022771"/>
    </source>
</evidence>
<proteinExistence type="predicted"/>
<evidence type="ECO:0000259" key="5">
    <source>
        <dbReference type="PROSITE" id="PS50865"/>
    </source>
</evidence>
<accession>A0A067SP20</accession>
<protein>
    <recommendedName>
        <fullName evidence="5">MYND-type domain-containing protein</fullName>
    </recommendedName>
</protein>
<dbReference type="AlphaFoldDB" id="A0A067SP20"/>
<dbReference type="OrthoDB" id="432970at2759"/>
<name>A0A067SP20_GALM3</name>
<evidence type="ECO:0000256" key="1">
    <source>
        <dbReference type="ARBA" id="ARBA00022723"/>
    </source>
</evidence>
<keyword evidence="3" id="KW-0862">Zinc</keyword>
<keyword evidence="7" id="KW-1185">Reference proteome</keyword>
<dbReference type="GO" id="GO:0008270">
    <property type="term" value="F:zinc ion binding"/>
    <property type="evidence" value="ECO:0007669"/>
    <property type="project" value="UniProtKB-KW"/>
</dbReference>
<dbReference type="InterPro" id="IPR002893">
    <property type="entry name" value="Znf_MYND"/>
</dbReference>
<dbReference type="HOGENOM" id="CLU_094262_1_0_1"/>
<evidence type="ECO:0000256" key="4">
    <source>
        <dbReference type="PROSITE-ProRule" id="PRU00134"/>
    </source>
</evidence>
<dbReference type="Proteomes" id="UP000027222">
    <property type="component" value="Unassembled WGS sequence"/>
</dbReference>
<sequence length="228" mass="25439">MTAYYSQPAAANYNTAPHHAQRQRGYRICDQCGTVETPAVKFRLCGGCMTTQYCSQDCQKVHWPMHKTICQHTASQVKQASSGAAANGYVDENVAKNLRKFTSAHSALLGWAGFQALQLKRVPANVRQNALLIDLSYHNHVESHRRYIRDPLVIADIQRREERCRQSGGIGTLVVIIQCGTTSQVMPVEVDPPAKIAWDSRDDWAQVLSHFVESGRTDFKPISTTPRG</sequence>
<dbReference type="PROSITE" id="PS50865">
    <property type="entry name" value="ZF_MYND_2"/>
    <property type="match status" value="1"/>
</dbReference>
<dbReference type="EMBL" id="KL142407">
    <property type="protein sequence ID" value="KDR68493.1"/>
    <property type="molecule type" value="Genomic_DNA"/>
</dbReference>
<keyword evidence="1" id="KW-0479">Metal-binding</keyword>
<dbReference type="SUPFAM" id="SSF144232">
    <property type="entry name" value="HIT/MYND zinc finger-like"/>
    <property type="match status" value="1"/>
</dbReference>
<dbReference type="Gene3D" id="6.10.140.2220">
    <property type="match status" value="1"/>
</dbReference>
<evidence type="ECO:0000256" key="3">
    <source>
        <dbReference type="ARBA" id="ARBA00022833"/>
    </source>
</evidence>
<organism evidence="6 7">
    <name type="scientific">Galerina marginata (strain CBS 339.88)</name>
    <dbReference type="NCBI Taxonomy" id="685588"/>
    <lineage>
        <taxon>Eukaryota</taxon>
        <taxon>Fungi</taxon>
        <taxon>Dikarya</taxon>
        <taxon>Basidiomycota</taxon>
        <taxon>Agaricomycotina</taxon>
        <taxon>Agaricomycetes</taxon>
        <taxon>Agaricomycetidae</taxon>
        <taxon>Agaricales</taxon>
        <taxon>Agaricineae</taxon>
        <taxon>Strophariaceae</taxon>
        <taxon>Galerina</taxon>
    </lineage>
</organism>
<feature type="domain" description="MYND-type" evidence="5">
    <location>
        <begin position="29"/>
        <end position="70"/>
    </location>
</feature>
<evidence type="ECO:0000313" key="6">
    <source>
        <dbReference type="EMBL" id="KDR68493.1"/>
    </source>
</evidence>
<dbReference type="PROSITE" id="PS01360">
    <property type="entry name" value="ZF_MYND_1"/>
    <property type="match status" value="1"/>
</dbReference>